<evidence type="ECO:0000313" key="1">
    <source>
        <dbReference type="EMBL" id="PSI01857.1"/>
    </source>
</evidence>
<evidence type="ECO:0000313" key="2">
    <source>
        <dbReference type="Proteomes" id="UP000240206"/>
    </source>
</evidence>
<keyword evidence="2" id="KW-1185">Reference proteome</keyword>
<organism evidence="1 2">
    <name type="scientific">Synechococcus lacustris str. Tous</name>
    <dbReference type="NCBI Taxonomy" id="1910958"/>
    <lineage>
        <taxon>Bacteria</taxon>
        <taxon>Bacillati</taxon>
        <taxon>Cyanobacteriota</taxon>
        <taxon>Cyanophyceae</taxon>
        <taxon>Synechococcales</taxon>
        <taxon>Synechococcaceae</taxon>
        <taxon>Synechococcus</taxon>
    </lineage>
</organism>
<dbReference type="RefSeq" id="WP_106499657.1">
    <property type="nucleotide sequence ID" value="NZ_PXVC01000017.1"/>
</dbReference>
<protein>
    <submittedName>
        <fullName evidence="1">Uncharacterized protein</fullName>
    </submittedName>
</protein>
<reference evidence="2" key="1">
    <citation type="submission" date="2018-03" db="EMBL/GenBank/DDBJ databases">
        <title>Ecological and genomic features of two cosmopolitan and abundant freshwater picocyanobacteria.</title>
        <authorList>
            <person name="Cabello-Yeves P.J."/>
            <person name="Picazo A."/>
            <person name="Camacho A."/>
            <person name="Callieri C."/>
            <person name="Rosselli R."/>
            <person name="Roda-Garcia J."/>
            <person name="Coutinho F.H."/>
            <person name="Rodriguez-Valera F."/>
        </authorList>
    </citation>
    <scope>NUCLEOTIDE SEQUENCE [LARGE SCALE GENOMIC DNA]</scope>
    <source>
        <strain evidence="2">Tous</strain>
    </source>
</reference>
<comment type="caution">
    <text evidence="1">The sequence shown here is derived from an EMBL/GenBank/DDBJ whole genome shotgun (WGS) entry which is preliminary data.</text>
</comment>
<proteinExistence type="predicted"/>
<dbReference type="Proteomes" id="UP000240206">
    <property type="component" value="Unassembled WGS sequence"/>
</dbReference>
<gene>
    <name evidence="1" type="ORF">C7K08_05565</name>
</gene>
<dbReference type="EMBL" id="PXVC01000017">
    <property type="protein sequence ID" value="PSI01857.1"/>
    <property type="molecule type" value="Genomic_DNA"/>
</dbReference>
<sequence>MPSSIGAKSIATTAVFLEALDSLGLISKLTLVLPISNFAGLSVNVGLIEARAIFGTESRLPELARITGLISLPSVVIYSIGVDSDKDNLNVNGFIDLPS</sequence>
<accession>A0A2P7EF42</accession>
<name>A0A2P7EF42_9SYNE</name>
<dbReference type="AlphaFoldDB" id="A0A2P7EF42"/>